<dbReference type="SUPFAM" id="SSF47336">
    <property type="entry name" value="ACP-like"/>
    <property type="match status" value="1"/>
</dbReference>
<dbReference type="Proteomes" id="UP000007319">
    <property type="component" value="Plasmid AZOBR_p1"/>
</dbReference>
<dbReference type="AlphaFoldDB" id="A0A9P1NQ77"/>
<accession>A0A9P1NQ77</accession>
<evidence type="ECO:0000313" key="2">
    <source>
        <dbReference type="Proteomes" id="UP000007319"/>
    </source>
</evidence>
<dbReference type="EMBL" id="HE577328">
    <property type="protein sequence ID" value="CCD01186.1"/>
    <property type="molecule type" value="Genomic_DNA"/>
</dbReference>
<dbReference type="RefSeq" id="WP_014198632.1">
    <property type="nucleotide sequence ID" value="NC_016594.1"/>
</dbReference>
<evidence type="ECO:0000313" key="1">
    <source>
        <dbReference type="EMBL" id="CCD01186.1"/>
    </source>
</evidence>
<dbReference type="InterPro" id="IPR036736">
    <property type="entry name" value="ACP-like_sf"/>
</dbReference>
<keyword evidence="1" id="KW-0614">Plasmid</keyword>
<name>A0A9P1NQ77_9PROT</name>
<sequence>MDRKEFLLALDEMLELDAGTLTGAEELDSIDAWDSLAVISFIALVDEKLGHVVEGERLVKAKTVDDLLGLAGIAVTA</sequence>
<geneLocation type="plasmid" evidence="1 2">
    <name>AZOBR_p1</name>
</geneLocation>
<organism evidence="1 2">
    <name type="scientific">Azospirillum baldaniorum</name>
    <dbReference type="NCBI Taxonomy" id="1064539"/>
    <lineage>
        <taxon>Bacteria</taxon>
        <taxon>Pseudomonadati</taxon>
        <taxon>Pseudomonadota</taxon>
        <taxon>Alphaproteobacteria</taxon>
        <taxon>Rhodospirillales</taxon>
        <taxon>Azospirillaceae</taxon>
        <taxon>Azospirillum</taxon>
    </lineage>
</organism>
<protein>
    <recommendedName>
        <fullName evidence="3">Carrier domain-containing protein</fullName>
    </recommendedName>
</protein>
<keyword evidence="2" id="KW-1185">Reference proteome</keyword>
<reference evidence="1 2" key="1">
    <citation type="journal article" date="2011" name="PLoS Genet.">
        <title>Azospirillum genomes reveal transition of bacteria from aquatic to terrestrial environments.</title>
        <authorList>
            <person name="Wisniewski-Dye F."/>
            <person name="Borziak K."/>
            <person name="Khalsa-Moyers G."/>
            <person name="Alexandre G."/>
            <person name="Sukharnikov L.O."/>
            <person name="Wuichet K."/>
            <person name="Hurst G.B."/>
            <person name="McDonald W.H."/>
            <person name="Robertson J.S."/>
            <person name="Barbe V."/>
            <person name="Calteau A."/>
            <person name="Rouy Z."/>
            <person name="Mangenot S."/>
            <person name="Prigent-Combaret C."/>
            <person name="Normand P."/>
            <person name="Boyer M."/>
            <person name="Siguier P."/>
            <person name="Dessaux Y."/>
            <person name="Elmerich C."/>
            <person name="Condemine G."/>
            <person name="Krishnen G."/>
            <person name="Kennedy I."/>
            <person name="Paterson A.H."/>
            <person name="Gonzalez V."/>
            <person name="Mavingui P."/>
            <person name="Zhulin I.B."/>
        </authorList>
    </citation>
    <scope>NUCLEOTIDE SEQUENCE [LARGE SCALE GENOMIC DNA]</scope>
    <source>
        <strain evidence="1 2">Sp245</strain>
    </source>
</reference>
<dbReference type="KEGG" id="abs:AZOBR_p1160039"/>
<gene>
    <name evidence="1" type="ORF">AZOBR_p1160039</name>
</gene>
<dbReference type="Gene3D" id="1.10.1200.10">
    <property type="entry name" value="ACP-like"/>
    <property type="match status" value="1"/>
</dbReference>
<evidence type="ECO:0008006" key="3">
    <source>
        <dbReference type="Google" id="ProtNLM"/>
    </source>
</evidence>
<proteinExistence type="predicted"/>